<keyword evidence="8" id="KW-1185">Reference proteome</keyword>
<sequence>MFFSASTNRAYHWIKVISKFASVQIIAQGLNLISGLFIIRLLSKDEYSYYTIANTMVSMMNVLVSSGISISMTSIGGKIWKDQYKFSQLIITATQLRKYLAAIIIVAVVPVLIYMLYSNGAPSYYSILITIALLWGLYYELTAGIQIIILRLHSEIARIQNMELWTSFIRTSLILLCYFTYLNSLIAILIGSLALAIRQLWLSNWTNSYITAEAGTNIEYQQDIIRIIKHQFPSTLYYCFQAQIMIWLIGVFGKAENIAEVGALGRISVIYAIIGSVLNSIILPKFASCQEPRQLLQKYFQIILLYLSFCLSLLIASAFFPDQFLWVLGNKYAHLQKELVLISLSTVLSNVVGVMWSLNATRGWVKNSWFYIPITLLLQVFLLIYMDVSSLNGAILFGLISVIPYFCINIFLTVKGFFTFFKDSIVKVEKV</sequence>
<dbReference type="Proteomes" id="UP000480178">
    <property type="component" value="Chromosome"/>
</dbReference>
<feature type="transmembrane region" description="Helical" evidence="6">
    <location>
        <begin position="370"/>
        <end position="388"/>
    </location>
</feature>
<dbReference type="RefSeq" id="WP_162441850.1">
    <property type="nucleotide sequence ID" value="NZ_CP048222.1"/>
</dbReference>
<evidence type="ECO:0000256" key="4">
    <source>
        <dbReference type="ARBA" id="ARBA00022989"/>
    </source>
</evidence>
<evidence type="ECO:0000256" key="5">
    <source>
        <dbReference type="ARBA" id="ARBA00023136"/>
    </source>
</evidence>
<protein>
    <submittedName>
        <fullName evidence="7">Oligosaccharide flippase family protein</fullName>
    </submittedName>
</protein>
<dbReference type="InterPro" id="IPR050833">
    <property type="entry name" value="Poly_Biosynth_Transport"/>
</dbReference>
<evidence type="ECO:0000256" key="2">
    <source>
        <dbReference type="ARBA" id="ARBA00022475"/>
    </source>
</evidence>
<feature type="transmembrane region" description="Helical" evidence="6">
    <location>
        <begin position="340"/>
        <end position="358"/>
    </location>
</feature>
<feature type="transmembrane region" description="Helical" evidence="6">
    <location>
        <begin position="99"/>
        <end position="117"/>
    </location>
</feature>
<gene>
    <name evidence="7" type="ORF">GXP67_03355</name>
</gene>
<dbReference type="PANTHER" id="PTHR30250">
    <property type="entry name" value="PST FAMILY PREDICTED COLANIC ACID TRANSPORTER"/>
    <property type="match status" value="1"/>
</dbReference>
<dbReference type="KEGG" id="rhoz:GXP67_03355"/>
<accession>A0A6C0GCS5</accession>
<evidence type="ECO:0000313" key="8">
    <source>
        <dbReference type="Proteomes" id="UP000480178"/>
    </source>
</evidence>
<dbReference type="Pfam" id="PF13440">
    <property type="entry name" value="Polysacc_synt_3"/>
    <property type="match status" value="1"/>
</dbReference>
<organism evidence="7 8">
    <name type="scientific">Rhodocytophaga rosea</name>
    <dbReference type="NCBI Taxonomy" id="2704465"/>
    <lineage>
        <taxon>Bacteria</taxon>
        <taxon>Pseudomonadati</taxon>
        <taxon>Bacteroidota</taxon>
        <taxon>Cytophagia</taxon>
        <taxon>Cytophagales</taxon>
        <taxon>Rhodocytophagaceae</taxon>
        <taxon>Rhodocytophaga</taxon>
    </lineage>
</organism>
<keyword evidence="5 6" id="KW-0472">Membrane</keyword>
<feature type="transmembrane region" description="Helical" evidence="6">
    <location>
        <begin position="299"/>
        <end position="320"/>
    </location>
</feature>
<evidence type="ECO:0000313" key="7">
    <source>
        <dbReference type="EMBL" id="QHT65771.1"/>
    </source>
</evidence>
<keyword evidence="2" id="KW-1003">Cell membrane</keyword>
<feature type="transmembrane region" description="Helical" evidence="6">
    <location>
        <begin position="20"/>
        <end position="39"/>
    </location>
</feature>
<keyword evidence="3 6" id="KW-0812">Transmembrane</keyword>
<feature type="transmembrane region" description="Helical" evidence="6">
    <location>
        <begin position="394"/>
        <end position="414"/>
    </location>
</feature>
<dbReference type="AlphaFoldDB" id="A0A6C0GCS5"/>
<feature type="transmembrane region" description="Helical" evidence="6">
    <location>
        <begin position="173"/>
        <end position="197"/>
    </location>
</feature>
<comment type="subcellular location">
    <subcellularLocation>
        <location evidence="1">Cell membrane</location>
        <topology evidence="1">Multi-pass membrane protein</topology>
    </subcellularLocation>
</comment>
<feature type="transmembrane region" description="Helical" evidence="6">
    <location>
        <begin position="269"/>
        <end position="287"/>
    </location>
</feature>
<dbReference type="PANTHER" id="PTHR30250:SF11">
    <property type="entry name" value="O-ANTIGEN TRANSPORTER-RELATED"/>
    <property type="match status" value="1"/>
</dbReference>
<evidence type="ECO:0000256" key="3">
    <source>
        <dbReference type="ARBA" id="ARBA00022692"/>
    </source>
</evidence>
<reference evidence="7 8" key="1">
    <citation type="submission" date="2020-01" db="EMBL/GenBank/DDBJ databases">
        <authorList>
            <person name="Kim M.K."/>
        </authorList>
    </citation>
    <scope>NUCLEOTIDE SEQUENCE [LARGE SCALE GENOMIC DNA]</scope>
    <source>
        <strain evidence="7 8">172606-1</strain>
    </source>
</reference>
<evidence type="ECO:0000256" key="6">
    <source>
        <dbReference type="SAM" id="Phobius"/>
    </source>
</evidence>
<proteinExistence type="predicted"/>
<feature type="transmembrane region" description="Helical" evidence="6">
    <location>
        <begin position="59"/>
        <end position="79"/>
    </location>
</feature>
<dbReference type="GO" id="GO:0005886">
    <property type="term" value="C:plasma membrane"/>
    <property type="evidence" value="ECO:0007669"/>
    <property type="project" value="UniProtKB-SubCell"/>
</dbReference>
<dbReference type="EMBL" id="CP048222">
    <property type="protein sequence ID" value="QHT65771.1"/>
    <property type="molecule type" value="Genomic_DNA"/>
</dbReference>
<feature type="transmembrane region" description="Helical" evidence="6">
    <location>
        <begin position="123"/>
        <end position="152"/>
    </location>
</feature>
<name>A0A6C0GCS5_9BACT</name>
<evidence type="ECO:0000256" key="1">
    <source>
        <dbReference type="ARBA" id="ARBA00004651"/>
    </source>
</evidence>
<keyword evidence="4 6" id="KW-1133">Transmembrane helix</keyword>